<evidence type="ECO:0000259" key="8">
    <source>
        <dbReference type="Pfam" id="PF02706"/>
    </source>
</evidence>
<keyword evidence="4 7" id="KW-0812">Transmembrane</keyword>
<evidence type="ECO:0000313" key="9">
    <source>
        <dbReference type="EMBL" id="RDI45701.1"/>
    </source>
</evidence>
<sequence length="232" mass="26158">MAKEINLKDLYRVIKKRVWVIGIITFISLILGWIQLSYYTTPLYQTSAKIIVGADEDHMKTLRVIIKDSRVLQEVAKKLNLPISPEALAGKINVVSIDSSQVMSISVIDTDPKRAADIANTTAEVFKDEIPTIINFNDVIPLSPAKVNAWPINEKSTLSYVKYLIIGLILGIGVVFLLDSLDEKMYKESDIEEYLGLPILGNVSKMNKRNSKRKNHIKLNLVMRGGEFFDHK</sequence>
<evidence type="ECO:0000256" key="1">
    <source>
        <dbReference type="ARBA" id="ARBA00004651"/>
    </source>
</evidence>
<reference evidence="9 10" key="1">
    <citation type="submission" date="2018-07" db="EMBL/GenBank/DDBJ databases">
        <title>Genomic Encyclopedia of Type Strains, Phase IV (KMG-IV): sequencing the most valuable type-strain genomes for metagenomic binning, comparative biology and taxonomic classification.</title>
        <authorList>
            <person name="Goeker M."/>
        </authorList>
    </citation>
    <scope>NUCLEOTIDE SEQUENCE [LARGE SCALE GENOMIC DNA]</scope>
    <source>
        <strain evidence="9 10">DSM 25281</strain>
    </source>
</reference>
<evidence type="ECO:0000256" key="4">
    <source>
        <dbReference type="ARBA" id="ARBA00022692"/>
    </source>
</evidence>
<keyword evidence="3" id="KW-1003">Cell membrane</keyword>
<proteinExistence type="inferred from homology"/>
<evidence type="ECO:0000256" key="2">
    <source>
        <dbReference type="ARBA" id="ARBA00006683"/>
    </source>
</evidence>
<dbReference type="GO" id="GO:0005886">
    <property type="term" value="C:plasma membrane"/>
    <property type="evidence" value="ECO:0007669"/>
    <property type="project" value="UniProtKB-SubCell"/>
</dbReference>
<evidence type="ECO:0000256" key="7">
    <source>
        <dbReference type="SAM" id="Phobius"/>
    </source>
</evidence>
<name>A0A370GQB4_9BACI</name>
<comment type="subcellular location">
    <subcellularLocation>
        <location evidence="1">Cell membrane</location>
        <topology evidence="1">Multi-pass membrane protein</topology>
    </subcellularLocation>
</comment>
<keyword evidence="6 7" id="KW-0472">Membrane</keyword>
<dbReference type="RefSeq" id="WP_114744523.1">
    <property type="nucleotide sequence ID" value="NZ_QQAY01000002.1"/>
</dbReference>
<accession>A0A370GQB4</accession>
<dbReference type="GO" id="GO:0004713">
    <property type="term" value="F:protein tyrosine kinase activity"/>
    <property type="evidence" value="ECO:0007669"/>
    <property type="project" value="TreeGrafter"/>
</dbReference>
<gene>
    <name evidence="9" type="ORF">DFR59_102333</name>
</gene>
<feature type="domain" description="Polysaccharide chain length determinant N-terminal" evidence="8">
    <location>
        <begin position="4"/>
        <end position="58"/>
    </location>
</feature>
<dbReference type="Proteomes" id="UP000255326">
    <property type="component" value="Unassembled WGS sequence"/>
</dbReference>
<dbReference type="AlphaFoldDB" id="A0A370GQB4"/>
<dbReference type="EMBL" id="QQAY01000002">
    <property type="protein sequence ID" value="RDI45701.1"/>
    <property type="molecule type" value="Genomic_DNA"/>
</dbReference>
<keyword evidence="10" id="KW-1185">Reference proteome</keyword>
<protein>
    <submittedName>
        <fullName evidence="9">Capsular polysaccharide biosynthesis protein</fullName>
    </submittedName>
</protein>
<dbReference type="PANTHER" id="PTHR32309">
    <property type="entry name" value="TYROSINE-PROTEIN KINASE"/>
    <property type="match status" value="1"/>
</dbReference>
<dbReference type="PANTHER" id="PTHR32309:SF13">
    <property type="entry name" value="FERRIC ENTEROBACTIN TRANSPORT PROTEIN FEPE"/>
    <property type="match status" value="1"/>
</dbReference>
<keyword evidence="5 7" id="KW-1133">Transmembrane helix</keyword>
<evidence type="ECO:0000313" key="10">
    <source>
        <dbReference type="Proteomes" id="UP000255326"/>
    </source>
</evidence>
<evidence type="ECO:0000256" key="6">
    <source>
        <dbReference type="ARBA" id="ARBA00023136"/>
    </source>
</evidence>
<comment type="caution">
    <text evidence="9">The sequence shown here is derived from an EMBL/GenBank/DDBJ whole genome shotgun (WGS) entry which is preliminary data.</text>
</comment>
<dbReference type="OrthoDB" id="2365115at2"/>
<evidence type="ECO:0000256" key="5">
    <source>
        <dbReference type="ARBA" id="ARBA00022989"/>
    </source>
</evidence>
<feature type="transmembrane region" description="Helical" evidence="7">
    <location>
        <begin position="18"/>
        <end position="36"/>
    </location>
</feature>
<dbReference type="Pfam" id="PF02706">
    <property type="entry name" value="Wzz"/>
    <property type="match status" value="1"/>
</dbReference>
<feature type="transmembrane region" description="Helical" evidence="7">
    <location>
        <begin position="160"/>
        <end position="178"/>
    </location>
</feature>
<organism evidence="9 10">
    <name type="scientific">Falsibacillus pallidus</name>
    <dbReference type="NCBI Taxonomy" id="493781"/>
    <lineage>
        <taxon>Bacteria</taxon>
        <taxon>Bacillati</taxon>
        <taxon>Bacillota</taxon>
        <taxon>Bacilli</taxon>
        <taxon>Bacillales</taxon>
        <taxon>Bacillaceae</taxon>
        <taxon>Falsibacillus</taxon>
    </lineage>
</organism>
<dbReference type="InterPro" id="IPR003856">
    <property type="entry name" value="LPS_length_determ_N"/>
</dbReference>
<dbReference type="InterPro" id="IPR050445">
    <property type="entry name" value="Bact_polysacc_biosynth/exp"/>
</dbReference>
<evidence type="ECO:0000256" key="3">
    <source>
        <dbReference type="ARBA" id="ARBA00022475"/>
    </source>
</evidence>
<comment type="similarity">
    <text evidence="2">Belongs to the CpsC/CapA family.</text>
</comment>